<reference evidence="2 3" key="1">
    <citation type="journal article" date="2016" name="Nat. Commun.">
        <title>Thousands of microbial genomes shed light on interconnected biogeochemical processes in an aquifer system.</title>
        <authorList>
            <person name="Anantharaman K."/>
            <person name="Brown C.T."/>
            <person name="Hug L.A."/>
            <person name="Sharon I."/>
            <person name="Castelle C.J."/>
            <person name="Probst A.J."/>
            <person name="Thomas B.C."/>
            <person name="Singh A."/>
            <person name="Wilkins M.J."/>
            <person name="Karaoz U."/>
            <person name="Brodie E.L."/>
            <person name="Williams K.H."/>
            <person name="Hubbard S.S."/>
            <person name="Banfield J.F."/>
        </authorList>
    </citation>
    <scope>NUCLEOTIDE SEQUENCE [LARGE SCALE GENOMIC DNA]</scope>
</reference>
<feature type="transmembrane region" description="Helical" evidence="1">
    <location>
        <begin position="22"/>
        <end position="43"/>
    </location>
</feature>
<sequence length="120" mass="13011">MQSIEELKLKIKGILDEFIGEWGIVAIVFLVGLGSFGLGRLSVLESVRPPVSIIEAPAGTKPRAMNIGGLIVASKTGSAYYFPWCASALKIAQRNQIWFVSEDEARRAGYTPAKNCKGLQ</sequence>
<keyword evidence="1" id="KW-1133">Transmembrane helix</keyword>
<dbReference type="SUPFAM" id="SSF57884">
    <property type="entry name" value="Ada DNA repair protein, N-terminal domain (N-Ada 10)"/>
    <property type="match status" value="1"/>
</dbReference>
<evidence type="ECO:0000313" key="2">
    <source>
        <dbReference type="EMBL" id="OGG69558.1"/>
    </source>
</evidence>
<evidence type="ECO:0000256" key="1">
    <source>
        <dbReference type="SAM" id="Phobius"/>
    </source>
</evidence>
<evidence type="ECO:0000313" key="3">
    <source>
        <dbReference type="Proteomes" id="UP000176689"/>
    </source>
</evidence>
<protein>
    <recommendedName>
        <fullName evidence="4">Ada DNA repair metal-binding domain-containing protein</fullName>
    </recommendedName>
</protein>
<dbReference type="AlphaFoldDB" id="A0A1F6E7B1"/>
<comment type="caution">
    <text evidence="2">The sequence shown here is derived from an EMBL/GenBank/DDBJ whole genome shotgun (WGS) entry which is preliminary data.</text>
</comment>
<keyword evidence="1" id="KW-0472">Membrane</keyword>
<proteinExistence type="predicted"/>
<evidence type="ECO:0008006" key="4">
    <source>
        <dbReference type="Google" id="ProtNLM"/>
    </source>
</evidence>
<dbReference type="EMBL" id="MFLP01000030">
    <property type="protein sequence ID" value="OGG69558.1"/>
    <property type="molecule type" value="Genomic_DNA"/>
</dbReference>
<name>A0A1F6E7B1_9BACT</name>
<accession>A0A1F6E7B1</accession>
<dbReference type="Gene3D" id="3.40.10.10">
    <property type="entry name" value="DNA Methylphosphotriester Repair Domain"/>
    <property type="match status" value="1"/>
</dbReference>
<dbReference type="InterPro" id="IPR035451">
    <property type="entry name" value="Ada-like_dom_sf"/>
</dbReference>
<dbReference type="Proteomes" id="UP000176689">
    <property type="component" value="Unassembled WGS sequence"/>
</dbReference>
<organism evidence="2 3">
    <name type="scientific">Candidatus Kaiserbacteria bacterium RIFCSPHIGHO2_12_FULL_53_13</name>
    <dbReference type="NCBI Taxonomy" id="1798502"/>
    <lineage>
        <taxon>Bacteria</taxon>
        <taxon>Candidatus Kaiseribacteriota</taxon>
    </lineage>
</organism>
<keyword evidence="1" id="KW-0812">Transmembrane</keyword>
<gene>
    <name evidence="2" type="ORF">A3F27_00355</name>
</gene>